<comment type="similarity">
    <text evidence="6">Belongs to the ThrE exporter (TC 2.A.79) family.</text>
</comment>
<protein>
    <recommendedName>
        <fullName evidence="12">Threonine/serine exporter family protein</fullName>
    </recommendedName>
</protein>
<dbReference type="GO" id="GO:0022857">
    <property type="term" value="F:transmembrane transporter activity"/>
    <property type="evidence" value="ECO:0007669"/>
    <property type="project" value="InterPro"/>
</dbReference>
<feature type="transmembrane region" description="Helical" evidence="7">
    <location>
        <begin position="234"/>
        <end position="258"/>
    </location>
</feature>
<evidence type="ECO:0000313" key="11">
    <source>
        <dbReference type="Proteomes" id="UP000245934"/>
    </source>
</evidence>
<accession>A0A2V2N6L6</accession>
<feature type="transmembrane region" description="Helical" evidence="7">
    <location>
        <begin position="396"/>
        <end position="417"/>
    </location>
</feature>
<evidence type="ECO:0000256" key="3">
    <source>
        <dbReference type="ARBA" id="ARBA00022692"/>
    </source>
</evidence>
<feature type="transmembrane region" description="Helical" evidence="7">
    <location>
        <begin position="347"/>
        <end position="365"/>
    </location>
</feature>
<feature type="domain" description="Threonine/Serine exporter ThrE" evidence="9">
    <location>
        <begin position="279"/>
        <end position="414"/>
    </location>
</feature>
<dbReference type="InterPro" id="IPR050539">
    <property type="entry name" value="ThrE_Dicarb/AminoAcid_Exp"/>
</dbReference>
<evidence type="ECO:0000259" key="9">
    <source>
        <dbReference type="Pfam" id="PF12821"/>
    </source>
</evidence>
<dbReference type="InterPro" id="IPR010619">
    <property type="entry name" value="ThrE-like_N"/>
</dbReference>
<keyword evidence="11" id="KW-1185">Reference proteome</keyword>
<dbReference type="Pfam" id="PF06738">
    <property type="entry name" value="ThrE"/>
    <property type="match status" value="1"/>
</dbReference>
<sequence>MTPDEYCDLSRYEMADLYLDLAKTLYEAGATVQRVTDSVRWLAGELGDTNVHIFVGYETIELSILHHDHIESRLYVIREPFKVNIAVLHQVSLLLHRIASYQGDICAIRAEILRIQNGKPIYPPLLIFFLTSIACASFGWLNHADISSLFIIGISTFCALSIKFRYGKRLNNIYLSTLVTAFTGGLFAAILSRIIPTTTPEVALISSVLFLIPGFLLIDGGLDIIRDHTSCGIVRLVSASTHICIISGSLLIPLGLLGTVVHANETTPDLLFSILTMSIAAGIAASGFALLFNTPLFVLPGCILCGMAGRMAREIGALFGLDTFFCIFFGMVVATIIAAYYGRLTHVPGVFIAVIAGITMIPGLAMIKGLHGLFAIAHTGTILSETMVMYSLQQCLYAGVVAFILIAGIIIPSLVIYRTTPRV</sequence>
<evidence type="ECO:0000256" key="7">
    <source>
        <dbReference type="SAM" id="Phobius"/>
    </source>
</evidence>
<feature type="transmembrane region" description="Helical" evidence="7">
    <location>
        <begin position="202"/>
        <end position="222"/>
    </location>
</feature>
<dbReference type="AlphaFoldDB" id="A0A2V2N6L6"/>
<dbReference type="GO" id="GO:0005886">
    <property type="term" value="C:plasma membrane"/>
    <property type="evidence" value="ECO:0007669"/>
    <property type="project" value="UniProtKB-SubCell"/>
</dbReference>
<feature type="transmembrane region" description="Helical" evidence="7">
    <location>
        <begin position="270"/>
        <end position="303"/>
    </location>
</feature>
<feature type="transmembrane region" description="Helical" evidence="7">
    <location>
        <begin position="315"/>
        <end position="341"/>
    </location>
</feature>
<keyword evidence="2" id="KW-1003">Cell membrane</keyword>
<dbReference type="EMBL" id="QGMZ01000028">
    <property type="protein sequence ID" value="PWR71877.1"/>
    <property type="molecule type" value="Genomic_DNA"/>
</dbReference>
<evidence type="ECO:0000256" key="5">
    <source>
        <dbReference type="ARBA" id="ARBA00023136"/>
    </source>
</evidence>
<dbReference type="Proteomes" id="UP000245934">
    <property type="component" value="Unassembled WGS sequence"/>
</dbReference>
<dbReference type="Pfam" id="PF12821">
    <property type="entry name" value="ThrE_2"/>
    <property type="match status" value="1"/>
</dbReference>
<dbReference type="PANTHER" id="PTHR34390:SF2">
    <property type="entry name" value="SUCCINATE TRANSPORTER SUBUNIT YJJP-RELATED"/>
    <property type="match status" value="1"/>
</dbReference>
<name>A0A2V2N6L6_9EURY</name>
<dbReference type="OrthoDB" id="379880at2157"/>
<keyword evidence="5 7" id="KW-0472">Membrane</keyword>
<evidence type="ECO:0000259" key="8">
    <source>
        <dbReference type="Pfam" id="PF06738"/>
    </source>
</evidence>
<dbReference type="RefSeq" id="WP_109941509.1">
    <property type="nucleotide sequence ID" value="NZ_CP176366.1"/>
</dbReference>
<proteinExistence type="inferred from homology"/>
<feature type="domain" description="Threonine/serine exporter-like N-terminal" evidence="8">
    <location>
        <begin position="17"/>
        <end position="250"/>
    </location>
</feature>
<reference evidence="10 11" key="1">
    <citation type="submission" date="2018-05" db="EMBL/GenBank/DDBJ databases">
        <title>Draft genome of Methanospirillum stamsii Pt1.</title>
        <authorList>
            <person name="Dueholm M.S."/>
            <person name="Nielsen P.H."/>
            <person name="Bakmann L.F."/>
            <person name="Otzen D.E."/>
        </authorList>
    </citation>
    <scope>NUCLEOTIDE SEQUENCE [LARGE SCALE GENOMIC DNA]</scope>
    <source>
        <strain evidence="10 11">Pt1</strain>
    </source>
</reference>
<evidence type="ECO:0000256" key="4">
    <source>
        <dbReference type="ARBA" id="ARBA00022989"/>
    </source>
</evidence>
<evidence type="ECO:0000256" key="2">
    <source>
        <dbReference type="ARBA" id="ARBA00022475"/>
    </source>
</evidence>
<evidence type="ECO:0000256" key="6">
    <source>
        <dbReference type="ARBA" id="ARBA00034125"/>
    </source>
</evidence>
<feature type="transmembrane region" description="Helical" evidence="7">
    <location>
        <begin position="146"/>
        <end position="166"/>
    </location>
</feature>
<organism evidence="10 11">
    <name type="scientific">Methanospirillum stamsii</name>
    <dbReference type="NCBI Taxonomy" id="1277351"/>
    <lineage>
        <taxon>Archaea</taxon>
        <taxon>Methanobacteriati</taxon>
        <taxon>Methanobacteriota</taxon>
        <taxon>Stenosarchaea group</taxon>
        <taxon>Methanomicrobia</taxon>
        <taxon>Methanomicrobiales</taxon>
        <taxon>Methanospirillaceae</taxon>
        <taxon>Methanospirillum</taxon>
    </lineage>
</organism>
<evidence type="ECO:0000256" key="1">
    <source>
        <dbReference type="ARBA" id="ARBA00004651"/>
    </source>
</evidence>
<dbReference type="GeneID" id="97610090"/>
<keyword evidence="3 7" id="KW-0812">Transmembrane</keyword>
<comment type="caution">
    <text evidence="10">The sequence shown here is derived from an EMBL/GenBank/DDBJ whole genome shotgun (WGS) entry which is preliminary data.</text>
</comment>
<comment type="subcellular location">
    <subcellularLocation>
        <location evidence="1">Cell membrane</location>
        <topology evidence="1">Multi-pass membrane protein</topology>
    </subcellularLocation>
</comment>
<dbReference type="PANTHER" id="PTHR34390">
    <property type="entry name" value="UPF0442 PROTEIN YJJB-RELATED"/>
    <property type="match status" value="1"/>
</dbReference>
<gene>
    <name evidence="10" type="ORF">DLD82_12720</name>
</gene>
<dbReference type="GO" id="GO:0015744">
    <property type="term" value="P:succinate transport"/>
    <property type="evidence" value="ECO:0007669"/>
    <property type="project" value="TreeGrafter"/>
</dbReference>
<dbReference type="InterPro" id="IPR024528">
    <property type="entry name" value="ThrE_2"/>
</dbReference>
<evidence type="ECO:0008006" key="12">
    <source>
        <dbReference type="Google" id="ProtNLM"/>
    </source>
</evidence>
<keyword evidence="4 7" id="KW-1133">Transmembrane helix</keyword>
<feature type="transmembrane region" description="Helical" evidence="7">
    <location>
        <begin position="121"/>
        <end position="140"/>
    </location>
</feature>
<evidence type="ECO:0000313" key="10">
    <source>
        <dbReference type="EMBL" id="PWR71877.1"/>
    </source>
</evidence>
<feature type="transmembrane region" description="Helical" evidence="7">
    <location>
        <begin position="173"/>
        <end position="196"/>
    </location>
</feature>